<dbReference type="InterPro" id="IPR003615">
    <property type="entry name" value="HNH_nuc"/>
</dbReference>
<accession>A0ABD5J0F4</accession>
<dbReference type="Gene3D" id="1.10.30.50">
    <property type="match status" value="1"/>
</dbReference>
<reference evidence="2 3" key="1">
    <citation type="submission" date="2023-03" db="EMBL/GenBank/DDBJ databases">
        <title>Bacillus Genome Sequencing.</title>
        <authorList>
            <person name="Dunlap C."/>
        </authorList>
    </citation>
    <scope>NUCLEOTIDE SEQUENCE [LARGE SCALE GENOMIC DNA]</scope>
    <source>
        <strain evidence="2 3">NRS-38</strain>
    </source>
</reference>
<evidence type="ECO:0000313" key="3">
    <source>
        <dbReference type="Proteomes" id="UP001339962"/>
    </source>
</evidence>
<keyword evidence="2" id="KW-0378">Hydrolase</keyword>
<dbReference type="Proteomes" id="UP001339962">
    <property type="component" value="Unassembled WGS sequence"/>
</dbReference>
<sequence length="249" mass="29842">MKVYNDPLDISVHQWLQLLKDPEVFRTEDIVLILTVYKQKDSKATGRQVAKLLNRVDHRGFNSQLGRLGRRIRKRLPGITFPQREDGTIRWWHIPFLGEEYRNQCFWQVRPELKEAVRLYEFEEESEQKKMFLMPEEQELDHVELYEGSKKLVAVNRYERNAKARQLCLSKYGYRCSVCDFDFEEFYGRIGKHFIEVHHLKPLSEINEEYKVNPFEDLRPVCPNCHAMLHKANVSIEELRRMISTRSLR</sequence>
<name>A0ABD5J0F4_9BACL</name>
<evidence type="ECO:0000259" key="1">
    <source>
        <dbReference type="Pfam" id="PF01844"/>
    </source>
</evidence>
<keyword evidence="2" id="KW-0255">Endonuclease</keyword>
<evidence type="ECO:0000313" key="2">
    <source>
        <dbReference type="EMBL" id="MED5053374.1"/>
    </source>
</evidence>
<dbReference type="EMBL" id="JARTLI010000045">
    <property type="protein sequence ID" value="MED5053374.1"/>
    <property type="molecule type" value="Genomic_DNA"/>
</dbReference>
<organism evidence="2 3">
    <name type="scientific">Anoxybacteroides rupiense</name>
    <dbReference type="NCBI Taxonomy" id="311460"/>
    <lineage>
        <taxon>Bacteria</taxon>
        <taxon>Bacillati</taxon>
        <taxon>Bacillota</taxon>
        <taxon>Bacilli</taxon>
        <taxon>Bacillales</taxon>
        <taxon>Anoxybacillaceae</taxon>
        <taxon>Anoxybacteroides</taxon>
    </lineage>
</organism>
<dbReference type="Pfam" id="PF01844">
    <property type="entry name" value="HNH"/>
    <property type="match status" value="1"/>
</dbReference>
<gene>
    <name evidence="2" type="ORF">P9850_16385</name>
</gene>
<dbReference type="AlphaFoldDB" id="A0ABD5J0F4"/>
<feature type="domain" description="HNH" evidence="1">
    <location>
        <begin position="176"/>
        <end position="231"/>
    </location>
</feature>
<comment type="caution">
    <text evidence="2">The sequence shown here is derived from an EMBL/GenBank/DDBJ whole genome shotgun (WGS) entry which is preliminary data.</text>
</comment>
<dbReference type="GO" id="GO:0004519">
    <property type="term" value="F:endonuclease activity"/>
    <property type="evidence" value="ECO:0007669"/>
    <property type="project" value="UniProtKB-KW"/>
</dbReference>
<keyword evidence="2" id="KW-0540">Nuclease</keyword>
<dbReference type="InterPro" id="IPR002711">
    <property type="entry name" value="HNH"/>
</dbReference>
<proteinExistence type="predicted"/>
<dbReference type="CDD" id="cd00085">
    <property type="entry name" value="HNHc"/>
    <property type="match status" value="1"/>
</dbReference>
<protein>
    <submittedName>
        <fullName evidence="2">HNH endonuclease</fullName>
    </submittedName>
</protein>
<dbReference type="RefSeq" id="WP_328219388.1">
    <property type="nucleotide sequence ID" value="NZ_JARTLI010000045.1"/>
</dbReference>